<keyword evidence="3" id="KW-1185">Reference proteome</keyword>
<keyword evidence="1" id="KW-0812">Transmembrane</keyword>
<sequence>MLASVWKETLKWLGVPTTFLEGGFGHLKMFKGLVEGSKKAKDMLRVIWFANVFVIWKARNAVVFRQEGFAGEKVVEETKVMSWRILKNRHKHFNFPLYLWISNPLAYLGMLCSVSILILQHWFIYETATVGSVRILVQRGWLYFVLYLAFVAALVVSHKAKSGLAWV</sequence>
<keyword evidence="1" id="KW-1133">Transmembrane helix</keyword>
<keyword evidence="1" id="KW-0472">Membrane</keyword>
<reference evidence="2 3" key="1">
    <citation type="journal article" date="2018" name="Front. Plant Sci.">
        <title>Red Clover (Trifolium pratense) and Zigzag Clover (T. medium) - A Picture of Genomic Similarities and Differences.</title>
        <authorList>
            <person name="Dluhosova J."/>
            <person name="Istvanek J."/>
            <person name="Nedelnik J."/>
            <person name="Repkova J."/>
        </authorList>
    </citation>
    <scope>NUCLEOTIDE SEQUENCE [LARGE SCALE GENOMIC DNA]</scope>
    <source>
        <strain evidence="3">cv. 10/8</strain>
        <tissue evidence="2">Leaf</tissue>
    </source>
</reference>
<name>A0A392MVG7_9FABA</name>
<dbReference type="AlphaFoldDB" id="A0A392MVG7"/>
<dbReference type="EMBL" id="LXQA010020110">
    <property type="protein sequence ID" value="MCH91293.1"/>
    <property type="molecule type" value="Genomic_DNA"/>
</dbReference>
<comment type="caution">
    <text evidence="2">The sequence shown here is derived from an EMBL/GenBank/DDBJ whole genome shotgun (WGS) entry which is preliminary data.</text>
</comment>
<evidence type="ECO:0000313" key="3">
    <source>
        <dbReference type="Proteomes" id="UP000265520"/>
    </source>
</evidence>
<protein>
    <submittedName>
        <fullName evidence="2">Uncharacterized protein</fullName>
    </submittedName>
</protein>
<organism evidence="2 3">
    <name type="scientific">Trifolium medium</name>
    <dbReference type="NCBI Taxonomy" id="97028"/>
    <lineage>
        <taxon>Eukaryota</taxon>
        <taxon>Viridiplantae</taxon>
        <taxon>Streptophyta</taxon>
        <taxon>Embryophyta</taxon>
        <taxon>Tracheophyta</taxon>
        <taxon>Spermatophyta</taxon>
        <taxon>Magnoliopsida</taxon>
        <taxon>eudicotyledons</taxon>
        <taxon>Gunneridae</taxon>
        <taxon>Pentapetalae</taxon>
        <taxon>rosids</taxon>
        <taxon>fabids</taxon>
        <taxon>Fabales</taxon>
        <taxon>Fabaceae</taxon>
        <taxon>Papilionoideae</taxon>
        <taxon>50 kb inversion clade</taxon>
        <taxon>NPAAA clade</taxon>
        <taxon>Hologalegina</taxon>
        <taxon>IRL clade</taxon>
        <taxon>Trifolieae</taxon>
        <taxon>Trifolium</taxon>
    </lineage>
</organism>
<evidence type="ECO:0000256" key="1">
    <source>
        <dbReference type="SAM" id="Phobius"/>
    </source>
</evidence>
<evidence type="ECO:0000313" key="2">
    <source>
        <dbReference type="EMBL" id="MCH91293.1"/>
    </source>
</evidence>
<feature type="transmembrane region" description="Helical" evidence="1">
    <location>
        <begin position="140"/>
        <end position="157"/>
    </location>
</feature>
<accession>A0A392MVG7</accession>
<feature type="transmembrane region" description="Helical" evidence="1">
    <location>
        <begin position="97"/>
        <end position="120"/>
    </location>
</feature>
<proteinExistence type="predicted"/>
<dbReference type="Proteomes" id="UP000265520">
    <property type="component" value="Unassembled WGS sequence"/>
</dbReference>